<dbReference type="Gene3D" id="2.60.40.2030">
    <property type="match status" value="1"/>
</dbReference>
<keyword evidence="3" id="KW-0106">Calcium</keyword>
<accession>A0ABX4WJA8</accession>
<protein>
    <recommendedName>
        <fullName evidence="4">Calx-beta domain-containing protein</fullName>
    </recommendedName>
</protein>
<proteinExistence type="predicted"/>
<dbReference type="SUPFAM" id="SSF141072">
    <property type="entry name" value="CalX-like"/>
    <property type="match status" value="1"/>
</dbReference>
<evidence type="ECO:0000313" key="6">
    <source>
        <dbReference type="Proteomes" id="UP000236284"/>
    </source>
</evidence>
<dbReference type="PANTHER" id="PTHR46682">
    <property type="entry name" value="ADHESION G-PROTEIN COUPLED RECEPTOR V1"/>
    <property type="match status" value="1"/>
</dbReference>
<name>A0ABX4WJA8_9CYAN</name>
<keyword evidence="6" id="KW-1185">Reference proteome</keyword>
<dbReference type="SMART" id="SM00237">
    <property type="entry name" value="Calx_beta"/>
    <property type="match status" value="1"/>
</dbReference>
<dbReference type="InterPro" id="IPR038081">
    <property type="entry name" value="CalX-like_sf"/>
</dbReference>
<comment type="caution">
    <text evidence="5">The sequence shown here is derived from an EMBL/GenBank/DDBJ whole genome shotgun (WGS) entry which is preliminary data.</text>
</comment>
<evidence type="ECO:0000256" key="3">
    <source>
        <dbReference type="ARBA" id="ARBA00022837"/>
    </source>
</evidence>
<dbReference type="PANTHER" id="PTHR46682:SF1">
    <property type="entry name" value="ADHESION G-PROTEIN COUPLED RECEPTOR V1"/>
    <property type="match status" value="1"/>
</dbReference>
<dbReference type="Pfam" id="PF03160">
    <property type="entry name" value="Calx-beta"/>
    <property type="match status" value="1"/>
</dbReference>
<keyword evidence="2" id="KW-0677">Repeat</keyword>
<keyword evidence="1" id="KW-0732">Signal</keyword>
<feature type="domain" description="Calx-beta" evidence="4">
    <location>
        <begin position="20"/>
        <end position="121"/>
    </location>
</feature>
<evidence type="ECO:0000259" key="4">
    <source>
        <dbReference type="SMART" id="SM00237"/>
    </source>
</evidence>
<evidence type="ECO:0000313" key="5">
    <source>
        <dbReference type="EMBL" id="PNJ94229.1"/>
    </source>
</evidence>
<dbReference type="Proteomes" id="UP000236284">
    <property type="component" value="Unassembled WGS sequence"/>
</dbReference>
<sequence length="195" mass="19674">MSSQLTSGVVSFADPFNDDRLVPLSTTPTITIASTNANQSEGNSGTKAFTFSVTRSGDTTGTSSANWAVTGSGTNQADGTDFSGTSGTVSFAAGETAQTITVNVSGDSTVEPDEGFTVTLSNPTNATISTATAVGTIQNDDVVAPGLATVSLSLTSPSTVTEDGPQNLFYVFSRTGDVTNSLTVNFNVSGSATLN</sequence>
<evidence type="ECO:0000256" key="1">
    <source>
        <dbReference type="ARBA" id="ARBA00022729"/>
    </source>
</evidence>
<dbReference type="InterPro" id="IPR003644">
    <property type="entry name" value="Calx_beta"/>
</dbReference>
<gene>
    <name evidence="5" type="ORF">CEP15_13525</name>
</gene>
<organism evidence="5 6">
    <name type="scientific">Cylindrospermopsis raciborskii C07</name>
    <dbReference type="NCBI Taxonomy" id="2014886"/>
    <lineage>
        <taxon>Bacteria</taxon>
        <taxon>Bacillati</taxon>
        <taxon>Cyanobacteriota</taxon>
        <taxon>Cyanophyceae</taxon>
        <taxon>Nostocales</taxon>
        <taxon>Aphanizomenonaceae</taxon>
        <taxon>Cylindrospermopsis</taxon>
    </lineage>
</organism>
<feature type="non-terminal residue" evidence="5">
    <location>
        <position position="195"/>
    </location>
</feature>
<dbReference type="InterPro" id="IPR026919">
    <property type="entry name" value="ADGRV1"/>
</dbReference>
<evidence type="ECO:0000256" key="2">
    <source>
        <dbReference type="ARBA" id="ARBA00022737"/>
    </source>
</evidence>
<reference evidence="5 6" key="1">
    <citation type="submission" date="2017-06" db="EMBL/GenBank/DDBJ databases">
        <title>Genome variation in co-occurring toxic Cylindrospermopsis raciborskii strains determines phenotypic plasticity.</title>
        <authorList>
            <person name="Willis A."/>
            <person name="Woodhouse J."/>
            <person name="Ongley S."/>
            <person name="Jex A."/>
            <person name="Burford M."/>
            <person name="Neilan B."/>
        </authorList>
    </citation>
    <scope>NUCLEOTIDE SEQUENCE [LARGE SCALE GENOMIC DNA]</scope>
    <source>
        <strain evidence="5 6">C07</strain>
    </source>
</reference>
<dbReference type="EMBL" id="NJHS01000192">
    <property type="protein sequence ID" value="PNJ94229.1"/>
    <property type="molecule type" value="Genomic_DNA"/>
</dbReference>